<reference evidence="2 3" key="1">
    <citation type="submission" date="2018-08" db="EMBL/GenBank/DDBJ databases">
        <title>Aphanomyces genome sequencing and annotation.</title>
        <authorList>
            <person name="Minardi D."/>
            <person name="Oidtmann B."/>
            <person name="Van Der Giezen M."/>
            <person name="Studholme D.J."/>
        </authorList>
    </citation>
    <scope>NUCLEOTIDE SEQUENCE [LARGE SCALE GENOMIC DNA]</scope>
    <source>
        <strain evidence="2 3">197901</strain>
    </source>
</reference>
<proteinExistence type="predicted"/>
<evidence type="ECO:0000313" key="2">
    <source>
        <dbReference type="EMBL" id="RHZ08888.1"/>
    </source>
</evidence>
<name>A0A397EXJ1_APHAT</name>
<comment type="caution">
    <text evidence="2">The sequence shown here is derived from an EMBL/GenBank/DDBJ whole genome shotgun (WGS) entry which is preliminary data.</text>
</comment>
<dbReference type="EMBL" id="QUTE01011769">
    <property type="protein sequence ID" value="RHZ08888.1"/>
    <property type="molecule type" value="Genomic_DNA"/>
</dbReference>
<feature type="region of interest" description="Disordered" evidence="1">
    <location>
        <begin position="183"/>
        <end position="231"/>
    </location>
</feature>
<evidence type="ECO:0000313" key="3">
    <source>
        <dbReference type="Proteomes" id="UP000266196"/>
    </source>
</evidence>
<dbReference type="PANTHER" id="PTHR21439:SF0">
    <property type="entry name" value="PROTEIN OSCP1"/>
    <property type="match status" value="1"/>
</dbReference>
<dbReference type="Proteomes" id="UP000266196">
    <property type="component" value="Unassembled WGS sequence"/>
</dbReference>
<dbReference type="AlphaFoldDB" id="A0A397EXJ1"/>
<organism evidence="2 3">
    <name type="scientific">Aphanomyces astaci</name>
    <name type="common">Crayfish plague agent</name>
    <dbReference type="NCBI Taxonomy" id="112090"/>
    <lineage>
        <taxon>Eukaryota</taxon>
        <taxon>Sar</taxon>
        <taxon>Stramenopiles</taxon>
        <taxon>Oomycota</taxon>
        <taxon>Saprolegniomycetes</taxon>
        <taxon>Saprolegniales</taxon>
        <taxon>Verrucalvaceae</taxon>
        <taxon>Aphanomyces</taxon>
    </lineage>
</organism>
<feature type="region of interest" description="Disordered" evidence="1">
    <location>
        <begin position="320"/>
        <end position="345"/>
    </location>
</feature>
<accession>A0A397EXJ1</accession>
<dbReference type="GO" id="GO:0005737">
    <property type="term" value="C:cytoplasm"/>
    <property type="evidence" value="ECO:0007669"/>
    <property type="project" value="TreeGrafter"/>
</dbReference>
<dbReference type="VEuPathDB" id="FungiDB:H257_03386"/>
<dbReference type="Pfam" id="PF10188">
    <property type="entry name" value="Oscp1"/>
    <property type="match status" value="1"/>
</dbReference>
<dbReference type="GO" id="GO:0005886">
    <property type="term" value="C:plasma membrane"/>
    <property type="evidence" value="ECO:0007669"/>
    <property type="project" value="TreeGrafter"/>
</dbReference>
<feature type="compositionally biased region" description="Basic and acidic residues" evidence="1">
    <location>
        <begin position="325"/>
        <end position="334"/>
    </location>
</feature>
<dbReference type="InterPro" id="IPR019332">
    <property type="entry name" value="OSCP1"/>
</dbReference>
<feature type="compositionally biased region" description="Basic and acidic residues" evidence="1">
    <location>
        <begin position="204"/>
        <end position="220"/>
    </location>
</feature>
<protein>
    <submittedName>
        <fullName evidence="2">Uncharacterized protein</fullName>
    </submittedName>
</protein>
<dbReference type="PANTHER" id="PTHR21439">
    <property type="entry name" value="OXIDORED-NITRO DOMAIN-CONTAINING PROTEIN"/>
    <property type="match status" value="1"/>
</dbReference>
<sequence length="345" mass="37521">MTAISGLYPDKRLQIFDGHTCWLQLDLSKMTSGAMLTMPMLLINMGGEMLYVLDQRLKAQNISGDKSVKGTFLYGLMRMGFKYNILACSSADQLVQVTMNHLRSIKEIVTTDEATSLIEEAIVLTANVYGTMSHGNFLLLKQNLCRFFQDVRIKVSLFLQSEIQNGDGSFVLRADGPVATGGDVPGTVRYVPNAKPGPKSAPKTGEEMAAEAKKGSKGGDNKQPSPPKQWKATAADGLNLLADLLGAKDSSATDAKPWKINLFADDPDDEYALYGNKLSVCDIVSGLDRDSKDDGDDEGEVETITIDALSDRKTTKALLDEFEDDKPQDKKGGDTDDLLSLMDST</sequence>
<evidence type="ECO:0000256" key="1">
    <source>
        <dbReference type="SAM" id="MobiDB-lite"/>
    </source>
</evidence>
<gene>
    <name evidence="2" type="ORF">DYB31_013418</name>
</gene>